<protein>
    <submittedName>
        <fullName evidence="10">Plastocyanin</fullName>
    </submittedName>
</protein>
<feature type="binding site" evidence="7">
    <location>
        <position position="104"/>
    </location>
    <ligand>
        <name>Cu cation</name>
        <dbReference type="ChEBI" id="CHEBI:23378"/>
    </ligand>
</feature>
<dbReference type="InterPro" id="IPR052721">
    <property type="entry name" value="ET_Amicyanin"/>
</dbReference>
<feature type="signal peptide" evidence="8">
    <location>
        <begin position="1"/>
        <end position="21"/>
    </location>
</feature>
<dbReference type="PROSITE" id="PS51257">
    <property type="entry name" value="PROKAR_LIPOPROTEIN"/>
    <property type="match status" value="1"/>
</dbReference>
<dbReference type="PANTHER" id="PTHR36507">
    <property type="entry name" value="BLL1555 PROTEIN"/>
    <property type="match status" value="1"/>
</dbReference>
<dbReference type="Gene3D" id="2.60.40.420">
    <property type="entry name" value="Cupredoxins - blue copper proteins"/>
    <property type="match status" value="1"/>
</dbReference>
<dbReference type="GO" id="GO:0005507">
    <property type="term" value="F:copper ion binding"/>
    <property type="evidence" value="ECO:0007669"/>
    <property type="project" value="InterPro"/>
</dbReference>
<name>A0A652YQU9_NOCGL</name>
<dbReference type="PRINTS" id="PR00155">
    <property type="entry name" value="AMICYANIN"/>
</dbReference>
<dbReference type="InterPro" id="IPR002386">
    <property type="entry name" value="Amicyanin/Pseudoazurin"/>
</dbReference>
<dbReference type="GO" id="GO:0042597">
    <property type="term" value="C:periplasmic space"/>
    <property type="evidence" value="ECO:0007669"/>
    <property type="project" value="UniProtKB-SubCell"/>
</dbReference>
<evidence type="ECO:0000256" key="6">
    <source>
        <dbReference type="ARBA" id="ARBA00023008"/>
    </source>
</evidence>
<proteinExistence type="predicted"/>
<sequence length="114" mass="12130">MKKLVPAFLAACAALSLTACSSDSSVSDEPAVVIEVKNMAYTPASVTIEKGQTVEWKFDDGGLPHDVVGNGELEGKLKSELLTEGTFSFTFDDAGTFTYHCTPHPMMVGTVIVQ</sequence>
<comment type="caution">
    <text evidence="10">The sequence shown here is derived from an EMBL/GenBank/DDBJ whole genome shotgun (WGS) entry which is preliminary data.</text>
</comment>
<feature type="binding site" evidence="7">
    <location>
        <position position="65"/>
    </location>
    <ligand>
        <name>Cu cation</name>
        <dbReference type="ChEBI" id="CHEBI:23378"/>
    </ligand>
</feature>
<accession>A0A652YQU9</accession>
<evidence type="ECO:0000256" key="1">
    <source>
        <dbReference type="ARBA" id="ARBA00004418"/>
    </source>
</evidence>
<keyword evidence="4" id="KW-0574">Periplasm</keyword>
<evidence type="ECO:0000256" key="5">
    <source>
        <dbReference type="ARBA" id="ARBA00022982"/>
    </source>
</evidence>
<dbReference type="InterPro" id="IPR000923">
    <property type="entry name" value="BlueCu_1"/>
</dbReference>
<evidence type="ECO:0000256" key="7">
    <source>
        <dbReference type="PIRSR" id="PIRSR602386-1"/>
    </source>
</evidence>
<keyword evidence="8" id="KW-0732">Signal</keyword>
<dbReference type="AlphaFoldDB" id="A0A652YQU9"/>
<feature type="domain" description="Blue (type 1) copper" evidence="9">
    <location>
        <begin position="33"/>
        <end position="114"/>
    </location>
</feature>
<comment type="cofactor">
    <cofactor evidence="7">
        <name>Cu cation</name>
        <dbReference type="ChEBI" id="CHEBI:23378"/>
    </cofactor>
    <text evidence="7">Binds 1 copper ion per subunit.</text>
</comment>
<feature type="binding site" evidence="7">
    <location>
        <position position="101"/>
    </location>
    <ligand>
        <name>Cu cation</name>
        <dbReference type="ChEBI" id="CHEBI:23378"/>
    </ligand>
</feature>
<evidence type="ECO:0000256" key="3">
    <source>
        <dbReference type="ARBA" id="ARBA00022723"/>
    </source>
</evidence>
<evidence type="ECO:0000259" key="9">
    <source>
        <dbReference type="Pfam" id="PF00127"/>
    </source>
</evidence>
<evidence type="ECO:0000256" key="8">
    <source>
        <dbReference type="SAM" id="SignalP"/>
    </source>
</evidence>
<dbReference type="EMBL" id="VNIQ01000003">
    <property type="protein sequence ID" value="TYQ04891.1"/>
    <property type="molecule type" value="Genomic_DNA"/>
</dbReference>
<keyword evidence="2" id="KW-0813">Transport</keyword>
<dbReference type="SUPFAM" id="SSF49503">
    <property type="entry name" value="Cupredoxins"/>
    <property type="match status" value="1"/>
</dbReference>
<dbReference type="PANTHER" id="PTHR36507:SF1">
    <property type="entry name" value="BLL1555 PROTEIN"/>
    <property type="match status" value="1"/>
</dbReference>
<evidence type="ECO:0000256" key="4">
    <source>
        <dbReference type="ARBA" id="ARBA00022764"/>
    </source>
</evidence>
<keyword evidence="3 7" id="KW-0479">Metal-binding</keyword>
<organism evidence="10">
    <name type="scientific">Nocardia globerula</name>
    <dbReference type="NCBI Taxonomy" id="1818"/>
    <lineage>
        <taxon>Bacteria</taxon>
        <taxon>Bacillati</taxon>
        <taxon>Actinomycetota</taxon>
        <taxon>Actinomycetes</taxon>
        <taxon>Mycobacteriales</taxon>
        <taxon>Nocardiaceae</taxon>
        <taxon>Nocardia</taxon>
    </lineage>
</organism>
<dbReference type="GO" id="GO:0009055">
    <property type="term" value="F:electron transfer activity"/>
    <property type="evidence" value="ECO:0007669"/>
    <property type="project" value="InterPro"/>
</dbReference>
<evidence type="ECO:0000256" key="2">
    <source>
        <dbReference type="ARBA" id="ARBA00022448"/>
    </source>
</evidence>
<dbReference type="InterPro" id="IPR008972">
    <property type="entry name" value="Cupredoxin"/>
</dbReference>
<feature type="chain" id="PRO_5039342867" evidence="8">
    <location>
        <begin position="22"/>
        <end position="114"/>
    </location>
</feature>
<evidence type="ECO:0000313" key="10">
    <source>
        <dbReference type="EMBL" id="TYQ04891.1"/>
    </source>
</evidence>
<reference evidence="10" key="1">
    <citation type="submission" date="2019-07" db="EMBL/GenBank/DDBJ databases">
        <title>Genomic Encyclopedia of Type Strains, Phase IV (KMG-IV): sequencing the most valuable type-strain genomes for metagenomic binning, comparative biology and taxonomic classification.</title>
        <authorList>
            <person name="Goeker M."/>
        </authorList>
    </citation>
    <scope>NUCLEOTIDE SEQUENCE</scope>
    <source>
        <strain evidence="10">DSM 44596</strain>
    </source>
</reference>
<keyword evidence="5" id="KW-0249">Electron transport</keyword>
<gene>
    <name evidence="10" type="ORF">FNL38_103242</name>
</gene>
<dbReference type="Pfam" id="PF00127">
    <property type="entry name" value="Copper-bind"/>
    <property type="match status" value="1"/>
</dbReference>
<keyword evidence="6 7" id="KW-0186">Copper</keyword>
<comment type="subcellular location">
    <subcellularLocation>
        <location evidence="1">Periplasm</location>
    </subcellularLocation>
</comment>